<comment type="caution">
    <text evidence="1">The sequence shown here is derived from an EMBL/GenBank/DDBJ whole genome shotgun (WGS) entry which is preliminary data.</text>
</comment>
<dbReference type="InterPro" id="IPR014057">
    <property type="entry name" value="HI1420"/>
</dbReference>
<gene>
    <name evidence="1" type="ORF">NX774_05100</name>
</gene>
<keyword evidence="2" id="KW-1185">Reference proteome</keyword>
<reference evidence="1 2" key="1">
    <citation type="submission" date="2022-08" db="EMBL/GenBank/DDBJ databases">
        <title>Reclassification of Massilia species as members of the genera Telluria, Duganella, Pseudoduganella, Mokoshia gen. nov. and Zemynaea gen. nov. using orthogonal and non-orthogonal genome-based approaches.</title>
        <authorList>
            <person name="Bowman J.P."/>
        </authorList>
    </citation>
    <scope>NUCLEOTIDE SEQUENCE [LARGE SCALE GENOMIC DNA]</scope>
    <source>
        <strain evidence="1 2">JCM 31605</strain>
    </source>
</reference>
<protein>
    <recommendedName>
        <fullName evidence="3">Addiction module antidote protein</fullName>
    </recommendedName>
</protein>
<organism evidence="1 2">
    <name type="scientific">Massilia agilis</name>
    <dbReference type="NCBI Taxonomy" id="1811226"/>
    <lineage>
        <taxon>Bacteria</taxon>
        <taxon>Pseudomonadati</taxon>
        <taxon>Pseudomonadota</taxon>
        <taxon>Betaproteobacteria</taxon>
        <taxon>Burkholderiales</taxon>
        <taxon>Oxalobacteraceae</taxon>
        <taxon>Telluria group</taxon>
        <taxon>Massilia</taxon>
    </lineage>
</organism>
<dbReference type="Pfam" id="PF21716">
    <property type="entry name" value="dnstrm_HI1420"/>
    <property type="match status" value="1"/>
</dbReference>
<evidence type="ECO:0008006" key="3">
    <source>
        <dbReference type="Google" id="ProtNLM"/>
    </source>
</evidence>
<evidence type="ECO:0000313" key="2">
    <source>
        <dbReference type="Proteomes" id="UP001206126"/>
    </source>
</evidence>
<dbReference type="EMBL" id="JANUHB010000001">
    <property type="protein sequence ID" value="MCS0807298.1"/>
    <property type="molecule type" value="Genomic_DNA"/>
</dbReference>
<name>A0ABT2D7K9_9BURK</name>
<proteinExistence type="predicted"/>
<sequence>MADPLDTLEAIAVHLADAFESGDPHAITKALSDVAVSPAAAELAAAAGFPRQQLGDALLNGELPLDMTLAIMKVIDLYLPGTRPH</sequence>
<accession>A0ABT2D7K9</accession>
<dbReference type="RefSeq" id="WP_258821069.1">
    <property type="nucleotide sequence ID" value="NZ_JANUHB010000001.1"/>
</dbReference>
<evidence type="ECO:0000313" key="1">
    <source>
        <dbReference type="EMBL" id="MCS0807298.1"/>
    </source>
</evidence>
<dbReference type="Proteomes" id="UP001206126">
    <property type="component" value="Unassembled WGS sequence"/>
</dbReference>